<dbReference type="EMBL" id="JAHUTI010078717">
    <property type="protein sequence ID" value="MED6256764.1"/>
    <property type="molecule type" value="Genomic_DNA"/>
</dbReference>
<protein>
    <submittedName>
        <fullName evidence="1">Uncharacterized protein</fullName>
    </submittedName>
</protein>
<organism evidence="1 2">
    <name type="scientific">Ataeniobius toweri</name>
    <dbReference type="NCBI Taxonomy" id="208326"/>
    <lineage>
        <taxon>Eukaryota</taxon>
        <taxon>Metazoa</taxon>
        <taxon>Chordata</taxon>
        <taxon>Craniata</taxon>
        <taxon>Vertebrata</taxon>
        <taxon>Euteleostomi</taxon>
        <taxon>Actinopterygii</taxon>
        <taxon>Neopterygii</taxon>
        <taxon>Teleostei</taxon>
        <taxon>Neoteleostei</taxon>
        <taxon>Acanthomorphata</taxon>
        <taxon>Ovalentaria</taxon>
        <taxon>Atherinomorphae</taxon>
        <taxon>Cyprinodontiformes</taxon>
        <taxon>Goodeidae</taxon>
        <taxon>Ataeniobius</taxon>
    </lineage>
</organism>
<gene>
    <name evidence="1" type="ORF">ATANTOWER_019099</name>
</gene>
<sequence length="111" mass="12552">MKKKVSLEVSVAILVIKFSCAPGPVHYSMIFPRDPSSFVLGFLLLLCTDLTSHRMVQWKCIHTARELLQGLDKLCQDHGSLVRFRVRSSHRRDPLQKPDLGTVKSVPKVLV</sequence>
<comment type="caution">
    <text evidence="1">The sequence shown here is derived from an EMBL/GenBank/DDBJ whole genome shotgun (WGS) entry which is preliminary data.</text>
</comment>
<reference evidence="1 2" key="1">
    <citation type="submission" date="2021-07" db="EMBL/GenBank/DDBJ databases">
        <authorList>
            <person name="Palmer J.M."/>
        </authorList>
    </citation>
    <scope>NUCLEOTIDE SEQUENCE [LARGE SCALE GENOMIC DNA]</scope>
    <source>
        <strain evidence="1 2">AT_MEX2019</strain>
        <tissue evidence="1">Muscle</tissue>
    </source>
</reference>
<keyword evidence="2" id="KW-1185">Reference proteome</keyword>
<evidence type="ECO:0000313" key="1">
    <source>
        <dbReference type="EMBL" id="MED6256764.1"/>
    </source>
</evidence>
<dbReference type="Proteomes" id="UP001345963">
    <property type="component" value="Unassembled WGS sequence"/>
</dbReference>
<proteinExistence type="predicted"/>
<evidence type="ECO:0000313" key="2">
    <source>
        <dbReference type="Proteomes" id="UP001345963"/>
    </source>
</evidence>
<name>A0ABU7C596_9TELE</name>
<accession>A0ABU7C596</accession>